<keyword evidence="3" id="KW-0812">Transmembrane</keyword>
<feature type="transmembrane region" description="Helical" evidence="3">
    <location>
        <begin position="12"/>
        <end position="33"/>
    </location>
</feature>
<comment type="similarity">
    <text evidence="1">Belongs to the polysaccharide synthase family.</text>
</comment>
<keyword evidence="5" id="KW-0456">Lyase</keyword>
<reference evidence="5" key="1">
    <citation type="submission" date="2019-11" db="EMBL/GenBank/DDBJ databases">
        <authorList>
            <person name="Feng L."/>
        </authorList>
    </citation>
    <scope>NUCLEOTIDE SEQUENCE</scope>
    <source>
        <strain evidence="5">SsimulansLFYP27</strain>
    </source>
</reference>
<accession>A0A6N3C3M8</accession>
<gene>
    <name evidence="5" type="primary">pglF</name>
    <name evidence="5" type="ORF">SSLFYP27_01359</name>
</gene>
<name>A0A6N3C3M8_STASI</name>
<dbReference type="EMBL" id="CACRUO010000031">
    <property type="protein sequence ID" value="VYU07583.1"/>
    <property type="molecule type" value="Genomic_DNA"/>
</dbReference>
<sequence>MSKISARQQRLILLLFIDSIIVAFSVFLSYLILEPYFRGYSLSLLILSSLVLLFSHHIFASVFNLYHRAWEYASVNEMIVIVKAVTCSMAMTVLIVPFFTHEGPFLRLYFITWMMHVLLIGGSRLSWRLFRRTLVRKGVKRKNTLVIGAGEGGSMLINQMLKRPTMGMEPVVVVDDDPKKQKLTITEGVKVQGTIEDIPDLVNKYRIKNIIIAIPTLTQQRLREINSICENTQATVLKMPNIEEVMSGKLEVSQLKKVEVEDLLGRDPVELDMEMISKELTHQTIMVTGAGGSIGSEICRQVCRFAPARIILLGHGENSIYLIHQELQKQYGDQIDIVPVIADIQDRSRLFKIVSHYQPYVVYHEAAHKHVPMMEYNPSEAIKNNVIGTKNVAEAAREARVSKFVMISTDKAVNPPNVMGASKRAAEMIVQSMNEENSHTNFVAVRFGNVLGSRGSVIPLFKKQIEAGGPITVTHPEITRYFMTIPEAARLVLQAGAIADGGEVFVLDMGEPVKIVDLAKNLIRLSGYRDGDIEIKFTGLRPGEKLYEELLDEDEIHPEQVYEKIYRGKVEEMKNEDVLRILDEIIHSKDYKQKLIDLANHRYDINNKPQKDDEGNSDIPPFRLIK</sequence>
<keyword evidence="3" id="KW-1133">Transmembrane helix</keyword>
<organism evidence="5">
    <name type="scientific">Staphylococcus simulans</name>
    <dbReference type="NCBI Taxonomy" id="1286"/>
    <lineage>
        <taxon>Bacteria</taxon>
        <taxon>Bacillati</taxon>
        <taxon>Bacillota</taxon>
        <taxon>Bacilli</taxon>
        <taxon>Bacillales</taxon>
        <taxon>Staphylococcaceae</taxon>
        <taxon>Staphylococcus</taxon>
    </lineage>
</organism>
<evidence type="ECO:0000256" key="3">
    <source>
        <dbReference type="SAM" id="Phobius"/>
    </source>
</evidence>
<dbReference type="Gene3D" id="3.40.50.720">
    <property type="entry name" value="NAD(P)-binding Rossmann-like Domain"/>
    <property type="match status" value="2"/>
</dbReference>
<protein>
    <submittedName>
        <fullName evidence="5">UDP-N-acetyl-alpha-D-glucosamine C6 dehydratase</fullName>
        <ecNumber evidence="5">4.2.1.135</ecNumber>
    </submittedName>
</protein>
<feature type="transmembrane region" description="Helical" evidence="3">
    <location>
        <begin position="106"/>
        <end position="127"/>
    </location>
</feature>
<dbReference type="CDD" id="cd05237">
    <property type="entry name" value="UDP_invert_4-6DH_SDR_e"/>
    <property type="match status" value="1"/>
</dbReference>
<dbReference type="RefSeq" id="WP_156666718.1">
    <property type="nucleotide sequence ID" value="NZ_CACRUO010000031.1"/>
</dbReference>
<dbReference type="InterPro" id="IPR051203">
    <property type="entry name" value="Polysaccharide_Synthase-Rel"/>
</dbReference>
<dbReference type="InterPro" id="IPR003869">
    <property type="entry name" value="Polysac_CapD-like"/>
</dbReference>
<feature type="region of interest" description="Disordered" evidence="2">
    <location>
        <begin position="606"/>
        <end position="626"/>
    </location>
</feature>
<keyword evidence="3" id="KW-0472">Membrane</keyword>
<feature type="transmembrane region" description="Helical" evidence="3">
    <location>
        <begin position="45"/>
        <end position="66"/>
    </location>
</feature>
<dbReference type="AlphaFoldDB" id="A0A6N3C3M8"/>
<dbReference type="PANTHER" id="PTHR43318:SF1">
    <property type="entry name" value="POLYSACCHARIDE BIOSYNTHESIS PROTEIN EPSC-RELATED"/>
    <property type="match status" value="1"/>
</dbReference>
<evidence type="ECO:0000313" key="5">
    <source>
        <dbReference type="EMBL" id="VYU07583.1"/>
    </source>
</evidence>
<evidence type="ECO:0000256" key="1">
    <source>
        <dbReference type="ARBA" id="ARBA00007430"/>
    </source>
</evidence>
<dbReference type="EC" id="4.2.1.135" evidence="5"/>
<dbReference type="GO" id="GO:0016829">
    <property type="term" value="F:lyase activity"/>
    <property type="evidence" value="ECO:0007669"/>
    <property type="project" value="UniProtKB-KW"/>
</dbReference>
<dbReference type="Pfam" id="PF13727">
    <property type="entry name" value="CoA_binding_3"/>
    <property type="match status" value="1"/>
</dbReference>
<feature type="transmembrane region" description="Helical" evidence="3">
    <location>
        <begin position="78"/>
        <end position="100"/>
    </location>
</feature>
<proteinExistence type="inferred from homology"/>
<dbReference type="PANTHER" id="PTHR43318">
    <property type="entry name" value="UDP-N-ACETYLGLUCOSAMINE 4,6-DEHYDRATASE"/>
    <property type="match status" value="1"/>
</dbReference>
<feature type="domain" description="Polysaccharide biosynthesis protein CapD-like" evidence="4">
    <location>
        <begin position="285"/>
        <end position="568"/>
    </location>
</feature>
<dbReference type="InterPro" id="IPR036291">
    <property type="entry name" value="NAD(P)-bd_dom_sf"/>
</dbReference>
<evidence type="ECO:0000259" key="4">
    <source>
        <dbReference type="Pfam" id="PF02719"/>
    </source>
</evidence>
<dbReference type="SUPFAM" id="SSF51735">
    <property type="entry name" value="NAD(P)-binding Rossmann-fold domains"/>
    <property type="match status" value="2"/>
</dbReference>
<evidence type="ECO:0000256" key="2">
    <source>
        <dbReference type="SAM" id="MobiDB-lite"/>
    </source>
</evidence>
<dbReference type="Pfam" id="PF02719">
    <property type="entry name" value="Polysacc_synt_2"/>
    <property type="match status" value="1"/>
</dbReference>